<keyword evidence="6 8" id="KW-0012">Acyltransferase</keyword>
<feature type="binding site" evidence="8">
    <location>
        <position position="318"/>
    </location>
    <ligand>
        <name>Fe cation</name>
        <dbReference type="ChEBI" id="CHEBI:24875"/>
    </ligand>
</feature>
<feature type="binding site" evidence="8">
    <location>
        <position position="290"/>
    </location>
    <ligand>
        <name>substrate</name>
    </ligand>
</feature>
<dbReference type="Gene3D" id="3.30.420.40">
    <property type="match status" value="2"/>
</dbReference>
<evidence type="ECO:0000256" key="6">
    <source>
        <dbReference type="ARBA" id="ARBA00023315"/>
    </source>
</evidence>
<evidence type="ECO:0000313" key="11">
    <source>
        <dbReference type="EMBL" id="RKQ68331.1"/>
    </source>
</evidence>
<dbReference type="Proteomes" id="UP000277424">
    <property type="component" value="Unassembled WGS sequence"/>
</dbReference>
<dbReference type="FunFam" id="3.30.420.40:FF:000040">
    <property type="entry name" value="tRNA N6-adenosine threonylcarbamoyltransferase"/>
    <property type="match status" value="1"/>
</dbReference>
<feature type="region of interest" description="Disordered" evidence="9">
    <location>
        <begin position="347"/>
        <end position="377"/>
    </location>
</feature>
<evidence type="ECO:0000256" key="9">
    <source>
        <dbReference type="SAM" id="MobiDB-lite"/>
    </source>
</evidence>
<feature type="binding site" evidence="8">
    <location>
        <begin position="145"/>
        <end position="149"/>
    </location>
    <ligand>
        <name>substrate</name>
    </ligand>
</feature>
<accession>A0A420WBE7</accession>
<name>A0A420WBE7_9PROT</name>
<protein>
    <recommendedName>
        <fullName evidence="8">tRNA N6-adenosine threonylcarbamoyltransferase</fullName>
        <ecNumber evidence="8">2.3.1.234</ecNumber>
    </recommendedName>
    <alternativeName>
        <fullName evidence="8">N6-L-threonylcarbamoyladenine synthase</fullName>
        <shortName evidence="8">t(6)A synthase</shortName>
    </alternativeName>
    <alternativeName>
        <fullName evidence="8">t(6)A37 threonylcarbamoyladenosine biosynthesis protein TsaD</fullName>
    </alternativeName>
    <alternativeName>
        <fullName evidence="8">tRNA threonylcarbamoyladenosine biosynthesis protein TsaD</fullName>
    </alternativeName>
</protein>
<dbReference type="GO" id="GO:0005506">
    <property type="term" value="F:iron ion binding"/>
    <property type="evidence" value="ECO:0007669"/>
    <property type="project" value="UniProtKB-UniRule"/>
</dbReference>
<evidence type="ECO:0000256" key="5">
    <source>
        <dbReference type="ARBA" id="ARBA00023004"/>
    </source>
</evidence>
<dbReference type="InterPro" id="IPR017860">
    <property type="entry name" value="Peptidase_M22_CS"/>
</dbReference>
<dbReference type="InterPro" id="IPR022450">
    <property type="entry name" value="TsaD"/>
</dbReference>
<comment type="subcellular location">
    <subcellularLocation>
        <location evidence="8">Cytoplasm</location>
    </subcellularLocation>
</comment>
<evidence type="ECO:0000259" key="10">
    <source>
        <dbReference type="Pfam" id="PF00814"/>
    </source>
</evidence>
<dbReference type="PANTHER" id="PTHR11735">
    <property type="entry name" value="TRNA N6-ADENOSINE THREONYLCARBAMOYLTRANSFERASE"/>
    <property type="match status" value="1"/>
</dbReference>
<proteinExistence type="inferred from homology"/>
<dbReference type="EMBL" id="RBIG01000003">
    <property type="protein sequence ID" value="RKQ68331.1"/>
    <property type="molecule type" value="Genomic_DNA"/>
</dbReference>
<dbReference type="NCBIfam" id="TIGR00329">
    <property type="entry name" value="gcp_kae1"/>
    <property type="match status" value="1"/>
</dbReference>
<keyword evidence="4 8" id="KW-0479">Metal-binding</keyword>
<dbReference type="PANTHER" id="PTHR11735:SF6">
    <property type="entry name" value="TRNA N6-ADENOSINE THREONYLCARBAMOYLTRANSFERASE, MITOCHONDRIAL"/>
    <property type="match status" value="1"/>
</dbReference>
<keyword evidence="1 8" id="KW-0963">Cytoplasm</keyword>
<dbReference type="GO" id="GO:0005737">
    <property type="term" value="C:cytoplasm"/>
    <property type="evidence" value="ECO:0007669"/>
    <property type="project" value="UniProtKB-SubCell"/>
</dbReference>
<reference evidence="11 12" key="1">
    <citation type="submission" date="2018-10" db="EMBL/GenBank/DDBJ databases">
        <title>Comparative analysis of microorganisms from saline springs in Andes Mountain Range, Colombia.</title>
        <authorList>
            <person name="Rubin E."/>
        </authorList>
    </citation>
    <scope>NUCLEOTIDE SEQUENCE [LARGE SCALE GENOMIC DNA]</scope>
    <source>
        <strain evidence="11 12">USBA 36</strain>
    </source>
</reference>
<keyword evidence="3 8" id="KW-0819">tRNA processing</keyword>
<sequence>MEATAASAMVRAMIVLGIETSCDETAAAIVTGDRRILSNVVLSQLDEHRPYGGVVPEIAARAHLDHIDRLVSQAMQEAGIGFADLSGVAATGGPGLIGGVIVGVMTAKSIAAVHDLPFLAVNHLEGHALTARLTDDVAFPYLLLLVSGGHCQLLLVEGVGRYALLGSTIDDAVGEAFDKTAKMLGLPYPGGPSLEKAALQGDATCHDLPRPMLGRPGCDFSFSGLKTAVRHIAEALPRPLPVQEQADLAASFQAAAAASLVNRCRNAMTALSQSHPEVRTLVVAGGVASNQTIRAALTGLCADHGYSFVAPPPRLCTDNAAMIAWAGIERLRLGLTDGLDFAPRPRWPLDPDAISKQPRATARPVKTAQSAPLAARS</sequence>
<dbReference type="InterPro" id="IPR043129">
    <property type="entry name" value="ATPase_NBD"/>
</dbReference>
<feature type="binding site" evidence="8">
    <location>
        <position position="178"/>
    </location>
    <ligand>
        <name>substrate</name>
    </ligand>
</feature>
<dbReference type="Pfam" id="PF00814">
    <property type="entry name" value="TsaD"/>
    <property type="match status" value="1"/>
</dbReference>
<evidence type="ECO:0000313" key="12">
    <source>
        <dbReference type="Proteomes" id="UP000277424"/>
    </source>
</evidence>
<evidence type="ECO:0000256" key="3">
    <source>
        <dbReference type="ARBA" id="ARBA00022694"/>
    </source>
</evidence>
<dbReference type="HAMAP" id="MF_01445">
    <property type="entry name" value="TsaD"/>
    <property type="match status" value="1"/>
</dbReference>
<dbReference type="PROSITE" id="PS01016">
    <property type="entry name" value="GLYCOPROTEASE"/>
    <property type="match status" value="1"/>
</dbReference>
<keyword evidence="5 8" id="KW-0408">Iron</keyword>
<evidence type="ECO:0000256" key="4">
    <source>
        <dbReference type="ARBA" id="ARBA00022723"/>
    </source>
</evidence>
<dbReference type="AlphaFoldDB" id="A0A420WBE7"/>
<evidence type="ECO:0000256" key="7">
    <source>
        <dbReference type="ARBA" id="ARBA00048117"/>
    </source>
</evidence>
<feature type="binding site" evidence="8">
    <location>
        <position position="127"/>
    </location>
    <ligand>
        <name>Fe cation</name>
        <dbReference type="ChEBI" id="CHEBI:24875"/>
    </ligand>
</feature>
<dbReference type="NCBIfam" id="TIGR03723">
    <property type="entry name" value="T6A_TsaD_YgjD"/>
    <property type="match status" value="1"/>
</dbReference>
<feature type="binding site" evidence="8">
    <location>
        <position position="191"/>
    </location>
    <ligand>
        <name>substrate</name>
    </ligand>
</feature>
<dbReference type="InterPro" id="IPR017861">
    <property type="entry name" value="KAE1/TsaD"/>
</dbReference>
<dbReference type="GO" id="GO:0002949">
    <property type="term" value="P:tRNA threonylcarbamoyladenosine modification"/>
    <property type="evidence" value="ECO:0007669"/>
    <property type="project" value="UniProtKB-UniRule"/>
</dbReference>
<comment type="caution">
    <text evidence="11">The sequence shown here is derived from an EMBL/GenBank/DDBJ whole genome shotgun (WGS) entry which is preliminary data.</text>
</comment>
<dbReference type="PRINTS" id="PR00789">
    <property type="entry name" value="OSIALOPTASE"/>
</dbReference>
<keyword evidence="2 8" id="KW-0808">Transferase</keyword>
<gene>
    <name evidence="8" type="primary">tsaD</name>
    <name evidence="11" type="ORF">BCL74_2809</name>
</gene>
<comment type="similarity">
    <text evidence="8">Belongs to the KAE1 / TsaD family.</text>
</comment>
<feature type="binding site" evidence="8">
    <location>
        <position position="123"/>
    </location>
    <ligand>
        <name>Fe cation</name>
        <dbReference type="ChEBI" id="CHEBI:24875"/>
    </ligand>
</feature>
<comment type="catalytic activity">
    <reaction evidence="7 8">
        <text>L-threonylcarbamoyladenylate + adenosine(37) in tRNA = N(6)-L-threonylcarbamoyladenosine(37) in tRNA + AMP + H(+)</text>
        <dbReference type="Rhea" id="RHEA:37059"/>
        <dbReference type="Rhea" id="RHEA-COMP:10162"/>
        <dbReference type="Rhea" id="RHEA-COMP:10163"/>
        <dbReference type="ChEBI" id="CHEBI:15378"/>
        <dbReference type="ChEBI" id="CHEBI:73682"/>
        <dbReference type="ChEBI" id="CHEBI:74411"/>
        <dbReference type="ChEBI" id="CHEBI:74418"/>
        <dbReference type="ChEBI" id="CHEBI:456215"/>
        <dbReference type="EC" id="2.3.1.234"/>
    </reaction>
</comment>
<dbReference type="EC" id="2.3.1.234" evidence="8"/>
<dbReference type="SUPFAM" id="SSF53067">
    <property type="entry name" value="Actin-like ATPase domain"/>
    <property type="match status" value="2"/>
</dbReference>
<feature type="domain" description="Gcp-like" evidence="10">
    <location>
        <begin position="36"/>
        <end position="325"/>
    </location>
</feature>
<dbReference type="CDD" id="cd24133">
    <property type="entry name" value="ASKHA_NBD_TsaD_bac"/>
    <property type="match status" value="1"/>
</dbReference>
<dbReference type="FunFam" id="3.30.420.40:FF:000012">
    <property type="entry name" value="tRNA N6-adenosine threonylcarbamoyltransferase"/>
    <property type="match status" value="1"/>
</dbReference>
<dbReference type="InterPro" id="IPR000905">
    <property type="entry name" value="Gcp-like_dom"/>
</dbReference>
<dbReference type="GO" id="GO:0061711">
    <property type="term" value="F:tRNA N(6)-L-threonylcarbamoyladenine synthase activity"/>
    <property type="evidence" value="ECO:0007669"/>
    <property type="project" value="UniProtKB-EC"/>
</dbReference>
<evidence type="ECO:0000256" key="2">
    <source>
        <dbReference type="ARBA" id="ARBA00022679"/>
    </source>
</evidence>
<comment type="function">
    <text evidence="8">Required for the formation of a threonylcarbamoyl group on adenosine at position 37 (t(6)A37) in tRNAs that read codons beginning with adenine. Is involved in the transfer of the threonylcarbamoyl moiety of threonylcarbamoyl-AMP (TC-AMP) to the N6 group of A37, together with TsaE and TsaB. TsaD likely plays a direct catalytic role in this reaction.</text>
</comment>
<comment type="cofactor">
    <cofactor evidence="8">
        <name>Fe(2+)</name>
        <dbReference type="ChEBI" id="CHEBI:29033"/>
    </cofactor>
    <text evidence="8">Binds 1 Fe(2+) ion per subunit.</text>
</comment>
<feature type="binding site" evidence="8">
    <location>
        <position position="195"/>
    </location>
    <ligand>
        <name>substrate</name>
    </ligand>
</feature>
<organism evidence="11 12">
    <name type="scientific">Oceanibaculum indicum</name>
    <dbReference type="NCBI Taxonomy" id="526216"/>
    <lineage>
        <taxon>Bacteria</taxon>
        <taxon>Pseudomonadati</taxon>
        <taxon>Pseudomonadota</taxon>
        <taxon>Alphaproteobacteria</taxon>
        <taxon>Rhodospirillales</taxon>
        <taxon>Oceanibaculaceae</taxon>
        <taxon>Oceanibaculum</taxon>
    </lineage>
</organism>
<evidence type="ECO:0000256" key="1">
    <source>
        <dbReference type="ARBA" id="ARBA00022490"/>
    </source>
</evidence>
<evidence type="ECO:0000256" key="8">
    <source>
        <dbReference type="HAMAP-Rule" id="MF_01445"/>
    </source>
</evidence>